<dbReference type="EMBL" id="BLXT01007596">
    <property type="protein sequence ID" value="GFO40180.1"/>
    <property type="molecule type" value="Genomic_DNA"/>
</dbReference>
<evidence type="ECO:0000313" key="1">
    <source>
        <dbReference type="EMBL" id="GFO40180.1"/>
    </source>
</evidence>
<accession>A0AAV4D7S6</accession>
<dbReference type="AlphaFoldDB" id="A0AAV4D7S6"/>
<comment type="caution">
    <text evidence="1">The sequence shown here is derived from an EMBL/GenBank/DDBJ whole genome shotgun (WGS) entry which is preliminary data.</text>
</comment>
<reference evidence="1 2" key="1">
    <citation type="journal article" date="2021" name="Elife">
        <title>Chloroplast acquisition without the gene transfer in kleptoplastic sea slugs, Plakobranchus ocellatus.</title>
        <authorList>
            <person name="Maeda T."/>
            <person name="Takahashi S."/>
            <person name="Yoshida T."/>
            <person name="Shimamura S."/>
            <person name="Takaki Y."/>
            <person name="Nagai Y."/>
            <person name="Toyoda A."/>
            <person name="Suzuki Y."/>
            <person name="Arimoto A."/>
            <person name="Ishii H."/>
            <person name="Satoh N."/>
            <person name="Nishiyama T."/>
            <person name="Hasebe M."/>
            <person name="Maruyama T."/>
            <person name="Minagawa J."/>
            <person name="Obokata J."/>
            <person name="Shigenobu S."/>
        </authorList>
    </citation>
    <scope>NUCLEOTIDE SEQUENCE [LARGE SCALE GENOMIC DNA]</scope>
</reference>
<evidence type="ECO:0000313" key="2">
    <source>
        <dbReference type="Proteomes" id="UP000735302"/>
    </source>
</evidence>
<gene>
    <name evidence="1" type="ORF">PoB_006668500</name>
</gene>
<keyword evidence="2" id="KW-1185">Reference proteome</keyword>
<protein>
    <submittedName>
        <fullName evidence="1">Uncharacterized protein</fullName>
    </submittedName>
</protein>
<sequence>MPSQHLGLSRGLKPDPVVERPSRLLDELTNKSTTKATLNLCLNRTSQARGITYVSASTRYSSLHLQCSKVTVVISTVVAASEGFSVLTSIMCRVTVVVPLEVATPEGVTVVVPLVVATPEGYNVLTPIVLQSHCCGSPSWWPLQRGVEY</sequence>
<organism evidence="1 2">
    <name type="scientific">Plakobranchus ocellatus</name>
    <dbReference type="NCBI Taxonomy" id="259542"/>
    <lineage>
        <taxon>Eukaryota</taxon>
        <taxon>Metazoa</taxon>
        <taxon>Spiralia</taxon>
        <taxon>Lophotrochozoa</taxon>
        <taxon>Mollusca</taxon>
        <taxon>Gastropoda</taxon>
        <taxon>Heterobranchia</taxon>
        <taxon>Euthyneura</taxon>
        <taxon>Panpulmonata</taxon>
        <taxon>Sacoglossa</taxon>
        <taxon>Placobranchoidea</taxon>
        <taxon>Plakobranchidae</taxon>
        <taxon>Plakobranchus</taxon>
    </lineage>
</organism>
<dbReference type="Proteomes" id="UP000735302">
    <property type="component" value="Unassembled WGS sequence"/>
</dbReference>
<proteinExistence type="predicted"/>
<name>A0AAV4D7S6_9GAST</name>